<dbReference type="AlphaFoldDB" id="A0A4Y2FEH6"/>
<name>A0A4Y2FEH6_ARAVE</name>
<accession>A0A4Y2FEH6</accession>
<dbReference type="OrthoDB" id="6147034at2759"/>
<comment type="caution">
    <text evidence="1">The sequence shown here is derived from an EMBL/GenBank/DDBJ whole genome shotgun (WGS) entry which is preliminary data.</text>
</comment>
<reference evidence="1 2" key="1">
    <citation type="journal article" date="2019" name="Sci. Rep.">
        <title>Orb-weaving spider Araneus ventricosus genome elucidates the spidroin gene catalogue.</title>
        <authorList>
            <person name="Kono N."/>
            <person name="Nakamura H."/>
            <person name="Ohtoshi R."/>
            <person name="Moran D.A.P."/>
            <person name="Shinohara A."/>
            <person name="Yoshida Y."/>
            <person name="Fujiwara M."/>
            <person name="Mori M."/>
            <person name="Tomita M."/>
            <person name="Arakawa K."/>
        </authorList>
    </citation>
    <scope>NUCLEOTIDE SEQUENCE [LARGE SCALE GENOMIC DNA]</scope>
</reference>
<feature type="non-terminal residue" evidence="1">
    <location>
        <position position="1"/>
    </location>
</feature>
<organism evidence="1 2">
    <name type="scientific">Araneus ventricosus</name>
    <name type="common">Orbweaver spider</name>
    <name type="synonym">Epeira ventricosa</name>
    <dbReference type="NCBI Taxonomy" id="182803"/>
    <lineage>
        <taxon>Eukaryota</taxon>
        <taxon>Metazoa</taxon>
        <taxon>Ecdysozoa</taxon>
        <taxon>Arthropoda</taxon>
        <taxon>Chelicerata</taxon>
        <taxon>Arachnida</taxon>
        <taxon>Araneae</taxon>
        <taxon>Araneomorphae</taxon>
        <taxon>Entelegynae</taxon>
        <taxon>Araneoidea</taxon>
        <taxon>Araneidae</taxon>
        <taxon>Araneus</taxon>
    </lineage>
</organism>
<evidence type="ECO:0000313" key="2">
    <source>
        <dbReference type="Proteomes" id="UP000499080"/>
    </source>
</evidence>
<dbReference type="EMBL" id="BGPR01249901">
    <property type="protein sequence ID" value="GBM38695.1"/>
    <property type="molecule type" value="Genomic_DNA"/>
</dbReference>
<keyword evidence="2" id="KW-1185">Reference proteome</keyword>
<protein>
    <submittedName>
        <fullName evidence="1">Uncharacterized protein</fullName>
    </submittedName>
</protein>
<dbReference type="Proteomes" id="UP000499080">
    <property type="component" value="Unassembled WGS sequence"/>
</dbReference>
<sequence>ESISKVEMASKRIENHSQIVNIWIETSKLTCSLNGKSVKKLNERIHQLKVPSETVRCLRSTKDSLLSNSVSSKDVSDAERSFKKFVTGVKEIYGVQELSYNMYLLLHMPKAVSTWGPLWAHSCFIFENSLGKLKKFHHGTKGVPTQILSTCLYKSILKTAVLSLEKVSHSNVKNFINNMDSGHSLTKKVLYAGKSIFLGNGKQKKLFRVSEQSLLKLINKQSLAEVSVYERLLYEGKIYTSNSIHFKRNDYIIMISGGTCIEIDEILTHDNEVFFLIWKKLQVKNFQRSDKTLGNLCKHILVVQEEDDDIVDHSSILDF</sequence>
<dbReference type="PANTHER" id="PTHR46579:SF1">
    <property type="entry name" value="F5_8 TYPE C DOMAIN-CONTAINING PROTEIN"/>
    <property type="match status" value="1"/>
</dbReference>
<gene>
    <name evidence="1" type="ORF">AVEN_103527_1</name>
</gene>
<evidence type="ECO:0000313" key="1">
    <source>
        <dbReference type="EMBL" id="GBM38695.1"/>
    </source>
</evidence>
<dbReference type="PANTHER" id="PTHR46579">
    <property type="entry name" value="F5/8 TYPE C DOMAIN-CONTAINING PROTEIN-RELATED"/>
    <property type="match status" value="1"/>
</dbReference>
<proteinExistence type="predicted"/>